<protein>
    <submittedName>
        <fullName evidence="1">Uncharacterized protein</fullName>
    </submittedName>
</protein>
<proteinExistence type="predicted"/>
<dbReference type="AlphaFoldDB" id="A0A089M8G3"/>
<gene>
    <name evidence="1" type="ORF">PGRAT_19255</name>
</gene>
<evidence type="ECO:0000313" key="2">
    <source>
        <dbReference type="Proteomes" id="UP000029500"/>
    </source>
</evidence>
<dbReference type="InterPro" id="IPR056908">
    <property type="entry name" value="Gp80-like"/>
</dbReference>
<dbReference type="STRING" id="189425.PGRAT_19255"/>
<reference evidence="1 2" key="1">
    <citation type="submission" date="2014-08" db="EMBL/GenBank/DDBJ databases">
        <title>Comparative genomics of the Paenibacillus odorifer group.</title>
        <authorList>
            <person name="den Bakker H.C."/>
            <person name="Tsai Y.-C."/>
            <person name="Martin N."/>
            <person name="Korlach J."/>
            <person name="Wiedmann M."/>
        </authorList>
    </citation>
    <scope>NUCLEOTIDE SEQUENCE [LARGE SCALE GENOMIC DNA]</scope>
    <source>
        <strain evidence="1 2">DSM 15220</strain>
    </source>
</reference>
<evidence type="ECO:0000313" key="1">
    <source>
        <dbReference type="EMBL" id="AIQ69532.1"/>
    </source>
</evidence>
<dbReference type="OrthoDB" id="6171543at2"/>
<dbReference type="RefSeq" id="WP_025708653.1">
    <property type="nucleotide sequence ID" value="NZ_CP009287.1"/>
</dbReference>
<keyword evidence="2" id="KW-1185">Reference proteome</keyword>
<accession>A0A089M8G3</accession>
<dbReference type="Pfam" id="PF23140">
    <property type="entry name" value="Gp80"/>
    <property type="match status" value="1"/>
</dbReference>
<sequence length="131" mass="13770">MGVSNYLSTALLNMVFRNTAYTRPTTVYVALYTSNPTAADTGQEVTGGAYVRQSVAFAAPAAVGGVQTVKNSADIVFPIATANWGLVTHVGIRDAATGGNLLYFGELDNARTILTSDVFKFLASQLQATLS</sequence>
<dbReference type="EMBL" id="CP009287">
    <property type="protein sequence ID" value="AIQ69532.1"/>
    <property type="molecule type" value="Genomic_DNA"/>
</dbReference>
<dbReference type="KEGG" id="pgm:PGRAT_19255"/>
<dbReference type="Proteomes" id="UP000029500">
    <property type="component" value="Chromosome"/>
</dbReference>
<organism evidence="1 2">
    <name type="scientific">Paenibacillus graminis</name>
    <dbReference type="NCBI Taxonomy" id="189425"/>
    <lineage>
        <taxon>Bacteria</taxon>
        <taxon>Bacillati</taxon>
        <taxon>Bacillota</taxon>
        <taxon>Bacilli</taxon>
        <taxon>Bacillales</taxon>
        <taxon>Paenibacillaceae</taxon>
        <taxon>Paenibacillus</taxon>
    </lineage>
</organism>
<dbReference type="eggNOG" id="COG3405">
    <property type="taxonomic scope" value="Bacteria"/>
</dbReference>
<dbReference type="HOGENOM" id="CLU_153639_0_0_9"/>
<name>A0A089M8G3_9BACL</name>